<reference evidence="6" key="1">
    <citation type="submission" date="2024-01" db="EMBL/GenBank/DDBJ databases">
        <title>The first autotrophic representatives of the genus Thermodesulfovibrio.</title>
        <authorList>
            <person name="Maltseva A.I."/>
            <person name="Elcheninov A.G."/>
            <person name="Kublanov I.V."/>
            <person name="Lebedinsky A.V."/>
            <person name="Frolov E.N."/>
        </authorList>
    </citation>
    <scope>NUCLEOTIDE SEQUENCE</scope>
    <source>
        <strain evidence="6">3462-1</strain>
    </source>
</reference>
<accession>A0AAU8H2G7</accession>
<comment type="cofactor">
    <cofactor evidence="1">
        <name>Zn(2+)</name>
        <dbReference type="ChEBI" id="CHEBI:29105"/>
    </cofactor>
</comment>
<dbReference type="RefSeq" id="WP_353686617.1">
    <property type="nucleotide sequence ID" value="NZ_CP144374.1"/>
</dbReference>
<evidence type="ECO:0000313" key="6">
    <source>
        <dbReference type="EMBL" id="XCH48978.1"/>
    </source>
</evidence>
<evidence type="ECO:0000256" key="1">
    <source>
        <dbReference type="ARBA" id="ARBA00001947"/>
    </source>
</evidence>
<dbReference type="AlphaFoldDB" id="A0AAU8H2G7"/>
<evidence type="ECO:0000259" key="4">
    <source>
        <dbReference type="Pfam" id="PF00675"/>
    </source>
</evidence>
<protein>
    <submittedName>
        <fullName evidence="6">Pitrilysin family protein</fullName>
    </submittedName>
</protein>
<evidence type="ECO:0000259" key="5">
    <source>
        <dbReference type="Pfam" id="PF05193"/>
    </source>
</evidence>
<dbReference type="EMBL" id="CP144374">
    <property type="protein sequence ID" value="XCH48978.1"/>
    <property type="molecule type" value="Genomic_DNA"/>
</dbReference>
<dbReference type="KEGG" id="tob:V4D31_02180"/>
<dbReference type="SUPFAM" id="SSF63411">
    <property type="entry name" value="LuxS/MPP-like metallohydrolase"/>
    <property type="match status" value="2"/>
</dbReference>
<feature type="domain" description="Peptidase M16 N-terminal" evidence="4">
    <location>
        <begin position="9"/>
        <end position="140"/>
    </location>
</feature>
<comment type="similarity">
    <text evidence="2 3">Belongs to the peptidase M16 family.</text>
</comment>
<evidence type="ECO:0000256" key="3">
    <source>
        <dbReference type="RuleBase" id="RU004447"/>
    </source>
</evidence>
<name>A0AAU8H2G7_9BACT</name>
<organism evidence="6">
    <name type="scientific">Thermodesulfovibrio obliviosus</name>
    <dbReference type="NCBI Taxonomy" id="3118332"/>
    <lineage>
        <taxon>Bacteria</taxon>
        <taxon>Pseudomonadati</taxon>
        <taxon>Nitrospirota</taxon>
        <taxon>Thermodesulfovibrionia</taxon>
        <taxon>Thermodesulfovibrionales</taxon>
        <taxon>Thermodesulfovibrionaceae</taxon>
        <taxon>Thermodesulfovibrio</taxon>
    </lineage>
</organism>
<dbReference type="PANTHER" id="PTHR11851">
    <property type="entry name" value="METALLOPROTEASE"/>
    <property type="match status" value="1"/>
</dbReference>
<gene>
    <name evidence="6" type="ORF">V4D31_02180</name>
</gene>
<dbReference type="InterPro" id="IPR007863">
    <property type="entry name" value="Peptidase_M16_C"/>
</dbReference>
<dbReference type="Pfam" id="PF05193">
    <property type="entry name" value="Peptidase_M16_C"/>
    <property type="match status" value="1"/>
</dbReference>
<dbReference type="GO" id="GO:0004222">
    <property type="term" value="F:metalloendopeptidase activity"/>
    <property type="evidence" value="ECO:0007669"/>
    <property type="project" value="InterPro"/>
</dbReference>
<dbReference type="GO" id="GO:0046872">
    <property type="term" value="F:metal ion binding"/>
    <property type="evidence" value="ECO:0007669"/>
    <property type="project" value="InterPro"/>
</dbReference>
<proteinExistence type="inferred from homology"/>
<dbReference type="InterPro" id="IPR011765">
    <property type="entry name" value="Pept_M16_N"/>
</dbReference>
<dbReference type="GO" id="GO:0006508">
    <property type="term" value="P:proteolysis"/>
    <property type="evidence" value="ECO:0007669"/>
    <property type="project" value="InterPro"/>
</dbReference>
<dbReference type="PANTHER" id="PTHR11851:SF49">
    <property type="entry name" value="MITOCHONDRIAL-PROCESSING PEPTIDASE SUBUNIT ALPHA"/>
    <property type="match status" value="1"/>
</dbReference>
<evidence type="ECO:0000256" key="2">
    <source>
        <dbReference type="ARBA" id="ARBA00007261"/>
    </source>
</evidence>
<dbReference type="InterPro" id="IPR050361">
    <property type="entry name" value="MPP/UQCRC_Complex"/>
</dbReference>
<sequence>MKGYRSFVLGVWIKHGSRHEPSSKNGLSHFIEHLFFQGTPKRDAHRISLEIDTLGGDINAFTSREFTSIYIKVLDTYMPQAIELIGDIYSNPLFPEEEIEKERSVILDEIRTINDTPDELVHDLFMENSFPDGLGQPILGREEAVLTITRKDIVDRYNEFYGNSIISCAGSFDEKRLIESLEKNIKPRIFKNVVINSNSLFSPCIKIHEKDLNEIHLCMGTETFPFNSPHRYALILLNCIVGGSVSSRLFQEIREKRGWVYNIYSFTSFYHDTGLFGVYTACEPKKINRIVETIFKILKKIPENLKKEEFKRAKTQTISQIIFSQESPSSVMHNLAYQELYFGQYYTLQQQIKQFESVTFNEVRDMASILKEKDFSITLLGPVSEKLVFEK</sequence>
<dbReference type="PROSITE" id="PS00143">
    <property type="entry name" value="INSULINASE"/>
    <property type="match status" value="1"/>
</dbReference>
<dbReference type="InterPro" id="IPR011249">
    <property type="entry name" value="Metalloenz_LuxS/M16"/>
</dbReference>
<dbReference type="Pfam" id="PF00675">
    <property type="entry name" value="Peptidase_M16"/>
    <property type="match status" value="1"/>
</dbReference>
<dbReference type="Gene3D" id="3.30.830.10">
    <property type="entry name" value="Metalloenzyme, LuxS/M16 peptidase-like"/>
    <property type="match status" value="2"/>
</dbReference>
<feature type="domain" description="Peptidase M16 C-terminal" evidence="5">
    <location>
        <begin position="147"/>
        <end position="316"/>
    </location>
</feature>
<dbReference type="InterPro" id="IPR001431">
    <property type="entry name" value="Pept_M16_Zn_BS"/>
</dbReference>